<protein>
    <submittedName>
        <fullName evidence="1">Uncharacterized protein</fullName>
    </submittedName>
</protein>
<organism evidence="1 2">
    <name type="scientific">Hymenolepis diminuta</name>
    <name type="common">Rat tapeworm</name>
    <dbReference type="NCBI Taxonomy" id="6216"/>
    <lineage>
        <taxon>Eukaryota</taxon>
        <taxon>Metazoa</taxon>
        <taxon>Spiralia</taxon>
        <taxon>Lophotrochozoa</taxon>
        <taxon>Platyhelminthes</taxon>
        <taxon>Cestoda</taxon>
        <taxon>Eucestoda</taxon>
        <taxon>Cyclophyllidea</taxon>
        <taxon>Hymenolepididae</taxon>
        <taxon>Hymenolepis</taxon>
    </lineage>
</organism>
<dbReference type="AlphaFoldDB" id="A0A564Y0B8"/>
<proteinExistence type="predicted"/>
<dbReference type="Proteomes" id="UP000321570">
    <property type="component" value="Unassembled WGS sequence"/>
</dbReference>
<dbReference type="EMBL" id="CABIJS010000033">
    <property type="protein sequence ID" value="VUZ40218.1"/>
    <property type="molecule type" value="Genomic_DNA"/>
</dbReference>
<evidence type="ECO:0000313" key="2">
    <source>
        <dbReference type="Proteomes" id="UP000321570"/>
    </source>
</evidence>
<gene>
    <name evidence="1" type="ORF">WMSIL1_LOCUS1330</name>
</gene>
<keyword evidence="2" id="KW-1185">Reference proteome</keyword>
<evidence type="ECO:0000313" key="1">
    <source>
        <dbReference type="EMBL" id="VUZ40218.1"/>
    </source>
</evidence>
<sequence>MKLLNKTNNYSHTRIGAIPTLIFRPKRSTSVNGKCKEPEEISLGKYTFLPNGTLSKVIAQNADETRLSYCQDFTCSQNNVYRSHTDLILARPNESNLLSNTK</sequence>
<accession>A0A564Y0B8</accession>
<name>A0A564Y0B8_HYMDI</name>
<reference evidence="1 2" key="1">
    <citation type="submission" date="2019-07" db="EMBL/GenBank/DDBJ databases">
        <authorList>
            <person name="Jastrzebski P J."/>
            <person name="Paukszto L."/>
            <person name="Jastrzebski P J."/>
        </authorList>
    </citation>
    <scope>NUCLEOTIDE SEQUENCE [LARGE SCALE GENOMIC DNA]</scope>
    <source>
        <strain evidence="1 2">WMS-il1</strain>
    </source>
</reference>